<dbReference type="InterPro" id="IPR036691">
    <property type="entry name" value="Endo/exonu/phosph_ase_sf"/>
</dbReference>
<dbReference type="SUPFAM" id="SSF56219">
    <property type="entry name" value="DNase I-like"/>
    <property type="match status" value="1"/>
</dbReference>
<protein>
    <recommendedName>
        <fullName evidence="3">Endonuclease/Exonuclease/phosphatase family protein</fullName>
    </recommendedName>
</protein>
<comment type="caution">
    <text evidence="1">The sequence shown here is derived from an EMBL/GenBank/DDBJ whole genome shotgun (WGS) entry which is preliminary data.</text>
</comment>
<keyword evidence="2" id="KW-1185">Reference proteome</keyword>
<organism evidence="1 2">
    <name type="scientific">Legionella jordanis</name>
    <dbReference type="NCBI Taxonomy" id="456"/>
    <lineage>
        <taxon>Bacteria</taxon>
        <taxon>Pseudomonadati</taxon>
        <taxon>Pseudomonadota</taxon>
        <taxon>Gammaproteobacteria</taxon>
        <taxon>Legionellales</taxon>
        <taxon>Legionellaceae</taxon>
        <taxon>Legionella</taxon>
    </lineage>
</organism>
<evidence type="ECO:0000313" key="2">
    <source>
        <dbReference type="Proteomes" id="UP000055035"/>
    </source>
</evidence>
<dbReference type="PATRIC" id="fig|456.5.peg.95"/>
<name>A0A0W0VG36_9GAMM</name>
<dbReference type="RefSeq" id="WP_058469677.1">
    <property type="nucleotide sequence ID" value="NZ_CAAAIC010000014.1"/>
</dbReference>
<gene>
    <name evidence="1" type="ORF">Ljor_0082</name>
</gene>
<dbReference type="EMBL" id="LNYJ01000002">
    <property type="protein sequence ID" value="KTD19116.1"/>
    <property type="molecule type" value="Genomic_DNA"/>
</dbReference>
<sequence>MEIPPEHTAMRYQKMAKGLTESTKKHEVDVILLQEAHESMVPYLQDYLGEHWEIVTDEYGVISAYNTKRLTALKTSTNHRERIRSFTFKDNDSGLTVDVHNIWGLFSPFPQHMERRYRTLLTQTSSDVSVIMGDTNSRLAPLDDQKRNIVTGVIPPIIVKMMGLSADVQITDYPDGGFYRNESGTIHQLETQTLDFDSGDIIVDERSEQETDFWPEYRMVMCLDEYYQTTPLIGEETLFDYENTLKEKMAIDDLVVRMASDSYNNKALAIRFPKQSAAAKVIQRELQTAEGFQLRQVDATVAEDQAQTYFCVFAPMDKIERLNQAIETAISETLLKNQVAQRINSEITRLSKTHWYFRDASEKIKHLIDLRDRILDARPNTTAAELVEMIETWEEEIPSSPQVQDYNVRNKADLMGLHRNIFFSARREGVQTEAQKTLQWLKEALSPKEPAAKSKHH</sequence>
<accession>A0A0W0VG36</accession>
<evidence type="ECO:0008006" key="3">
    <source>
        <dbReference type="Google" id="ProtNLM"/>
    </source>
</evidence>
<dbReference type="OrthoDB" id="5650468at2"/>
<evidence type="ECO:0000313" key="1">
    <source>
        <dbReference type="EMBL" id="KTD19116.1"/>
    </source>
</evidence>
<dbReference type="AlphaFoldDB" id="A0A0W0VG36"/>
<reference evidence="1 2" key="1">
    <citation type="submission" date="2015-11" db="EMBL/GenBank/DDBJ databases">
        <title>Genomic analysis of 38 Legionella species identifies large and diverse effector repertoires.</title>
        <authorList>
            <person name="Burstein D."/>
            <person name="Amaro F."/>
            <person name="Zusman T."/>
            <person name="Lifshitz Z."/>
            <person name="Cohen O."/>
            <person name="Gilbert J.A."/>
            <person name="Pupko T."/>
            <person name="Shuman H.A."/>
            <person name="Segal G."/>
        </authorList>
    </citation>
    <scope>NUCLEOTIDE SEQUENCE [LARGE SCALE GENOMIC DNA]</scope>
    <source>
        <strain evidence="1 2">BL-540</strain>
    </source>
</reference>
<proteinExistence type="predicted"/>
<dbReference type="Proteomes" id="UP000055035">
    <property type="component" value="Unassembled WGS sequence"/>
</dbReference>